<protein>
    <recommendedName>
        <fullName evidence="4">Integral membrane protein</fullName>
    </recommendedName>
</protein>
<evidence type="ECO:0000313" key="3">
    <source>
        <dbReference type="EMBL" id="WTW62358.1"/>
    </source>
</evidence>
<keyword evidence="2" id="KW-1133">Transmembrane helix</keyword>
<feature type="compositionally biased region" description="Low complexity" evidence="1">
    <location>
        <begin position="94"/>
        <end position="121"/>
    </location>
</feature>
<feature type="transmembrane region" description="Helical" evidence="2">
    <location>
        <begin position="253"/>
        <end position="281"/>
    </location>
</feature>
<keyword evidence="2" id="KW-0472">Membrane</keyword>
<proteinExistence type="predicted"/>
<sequence length="359" mass="38407">MGIESDQLVYDYLSRVGDLAQQRQLPSGDRMRLVSSLRNEIDKQRAKYGSETPATVRRVLGRFGTPEEVVERAAGGSGADFGSGSGSGAGAGPASGSRSGSRFGSRGSYVPEPAPDVAVPVQRDRLFPGRGKRVPRPREVDETPPALPTPPHLAGMDELGTQGVEPDWWRVEPGPLGGDSVPGFVGGVEIPDLLKPPGEGEEEKAERAESVTEAGEDEDVEADDLVEEAPVRRRLRPRLRRSAEVRSGLTNPLLLIAAALLVAGALFGLWLALGAGWLLAYASRRLSRAESKWAVLGMPGLTLLGGLIWLWGRQDGRWGDPIAQGEMGAALTGMWPWLIRVAAVSSAAFLVWRSQRGGR</sequence>
<keyword evidence="2" id="KW-0812">Transmembrane</keyword>
<name>A0AAU2V4N5_9ACTN</name>
<feature type="region of interest" description="Disordered" evidence="1">
    <location>
        <begin position="70"/>
        <end position="154"/>
    </location>
</feature>
<feature type="compositionally biased region" description="Gly residues" evidence="1">
    <location>
        <begin position="75"/>
        <end position="93"/>
    </location>
</feature>
<feature type="transmembrane region" description="Helical" evidence="2">
    <location>
        <begin position="293"/>
        <end position="312"/>
    </location>
</feature>
<evidence type="ECO:0000256" key="2">
    <source>
        <dbReference type="SAM" id="Phobius"/>
    </source>
</evidence>
<evidence type="ECO:0000256" key="1">
    <source>
        <dbReference type="SAM" id="MobiDB-lite"/>
    </source>
</evidence>
<dbReference type="EMBL" id="CP108318">
    <property type="protein sequence ID" value="WTW62358.1"/>
    <property type="molecule type" value="Genomic_DNA"/>
</dbReference>
<feature type="transmembrane region" description="Helical" evidence="2">
    <location>
        <begin position="332"/>
        <end position="352"/>
    </location>
</feature>
<organism evidence="3">
    <name type="scientific">Streptomyces sp. NBC_00003</name>
    <dbReference type="NCBI Taxonomy" id="2903608"/>
    <lineage>
        <taxon>Bacteria</taxon>
        <taxon>Bacillati</taxon>
        <taxon>Actinomycetota</taxon>
        <taxon>Actinomycetes</taxon>
        <taxon>Kitasatosporales</taxon>
        <taxon>Streptomycetaceae</taxon>
        <taxon>Streptomyces</taxon>
    </lineage>
</organism>
<gene>
    <name evidence="3" type="ORF">OG549_17810</name>
</gene>
<evidence type="ECO:0008006" key="4">
    <source>
        <dbReference type="Google" id="ProtNLM"/>
    </source>
</evidence>
<dbReference type="AlphaFoldDB" id="A0AAU2V4N5"/>
<accession>A0AAU2V4N5</accession>
<reference evidence="3" key="1">
    <citation type="submission" date="2022-10" db="EMBL/GenBank/DDBJ databases">
        <title>The complete genomes of actinobacterial strains from the NBC collection.</title>
        <authorList>
            <person name="Joergensen T.S."/>
            <person name="Alvarez Arevalo M."/>
            <person name="Sterndorff E.B."/>
            <person name="Faurdal D."/>
            <person name="Vuksanovic O."/>
            <person name="Mourched A.-S."/>
            <person name="Charusanti P."/>
            <person name="Shaw S."/>
            <person name="Blin K."/>
            <person name="Weber T."/>
        </authorList>
    </citation>
    <scope>NUCLEOTIDE SEQUENCE</scope>
    <source>
        <strain evidence="3">NBC_00003</strain>
    </source>
</reference>
<feature type="region of interest" description="Disordered" evidence="1">
    <location>
        <begin position="194"/>
        <end position="221"/>
    </location>
</feature>